<dbReference type="Proteomes" id="UP000027182">
    <property type="component" value="Chromosome"/>
</dbReference>
<evidence type="ECO:0000256" key="7">
    <source>
        <dbReference type="ARBA" id="ARBA00022840"/>
    </source>
</evidence>
<dbReference type="Pfam" id="PF02151">
    <property type="entry name" value="UVR"/>
    <property type="match status" value="1"/>
</dbReference>
<dbReference type="PROSITE" id="PS51192">
    <property type="entry name" value="HELICASE_ATP_BIND_1"/>
    <property type="match status" value="1"/>
</dbReference>
<keyword evidence="3" id="KW-0963">Cytoplasm</keyword>
<evidence type="ECO:0000313" key="17">
    <source>
        <dbReference type="EMBL" id="AIA33962.1"/>
    </source>
</evidence>
<evidence type="ECO:0000256" key="10">
    <source>
        <dbReference type="ARBA" id="ARBA00026033"/>
    </source>
</evidence>
<evidence type="ECO:0000256" key="6">
    <source>
        <dbReference type="ARBA" id="ARBA00022769"/>
    </source>
</evidence>
<feature type="domain" description="Helicase C-terminal" evidence="16">
    <location>
        <begin position="432"/>
        <end position="594"/>
    </location>
</feature>
<dbReference type="KEGG" id="mbq:K668_01920"/>
<dbReference type="GO" id="GO:0006289">
    <property type="term" value="P:nucleotide-excision repair"/>
    <property type="evidence" value="ECO:0007669"/>
    <property type="project" value="InterPro"/>
</dbReference>
<dbReference type="InterPro" id="IPR006935">
    <property type="entry name" value="Helicase/UvrB_N"/>
</dbReference>
<dbReference type="Pfam" id="PF17757">
    <property type="entry name" value="UvrB_inter"/>
    <property type="match status" value="1"/>
</dbReference>
<dbReference type="CDD" id="cd17916">
    <property type="entry name" value="DEXHc_UvrB"/>
    <property type="match status" value="1"/>
</dbReference>
<dbReference type="GO" id="GO:0005737">
    <property type="term" value="C:cytoplasm"/>
    <property type="evidence" value="ECO:0007669"/>
    <property type="project" value="UniProtKB-SubCell"/>
</dbReference>
<dbReference type="PANTHER" id="PTHR24029:SF0">
    <property type="entry name" value="UVRABC SYSTEM PROTEIN B"/>
    <property type="match status" value="1"/>
</dbReference>
<dbReference type="InterPro" id="IPR001943">
    <property type="entry name" value="UVR_dom"/>
</dbReference>
<reference evidence="17 18" key="1">
    <citation type="submission" date="2013-04" db="EMBL/GenBank/DDBJ databases">
        <authorList>
            <person name="Lin L."/>
            <person name="Zeng Z."/>
            <person name="Xie J."/>
            <person name="Luo L."/>
            <person name="Yang Z."/>
            <person name="Liang W."/>
            <person name="Lin H."/>
            <person name="Dong C."/>
            <person name="Sun Y."/>
        </authorList>
    </citation>
    <scope>NUCLEOTIDE SEQUENCE [LARGE SCALE GENOMIC DNA]</scope>
    <source>
        <strain evidence="17 18">CQ-W70</strain>
    </source>
</reference>
<proteinExistence type="inferred from homology"/>
<feature type="coiled-coil region" evidence="13">
    <location>
        <begin position="618"/>
        <end position="649"/>
    </location>
</feature>
<dbReference type="EMBL" id="CP005933">
    <property type="protein sequence ID" value="AIA33962.1"/>
    <property type="molecule type" value="Genomic_DNA"/>
</dbReference>
<keyword evidence="13" id="KW-0175">Coiled coil</keyword>
<dbReference type="SMART" id="SM00490">
    <property type="entry name" value="HELICc"/>
    <property type="match status" value="1"/>
</dbReference>
<dbReference type="Pfam" id="PF00271">
    <property type="entry name" value="Helicase_C"/>
    <property type="match status" value="1"/>
</dbReference>
<evidence type="ECO:0000256" key="9">
    <source>
        <dbReference type="ARBA" id="ARBA00023204"/>
    </source>
</evidence>
<dbReference type="GO" id="GO:0016887">
    <property type="term" value="F:ATP hydrolysis activity"/>
    <property type="evidence" value="ECO:0007669"/>
    <property type="project" value="InterPro"/>
</dbReference>
<name>A0A059Y8K2_MYCBV</name>
<dbReference type="InterPro" id="IPR004807">
    <property type="entry name" value="UvrB"/>
</dbReference>
<evidence type="ECO:0000256" key="8">
    <source>
        <dbReference type="ARBA" id="ARBA00022881"/>
    </source>
</evidence>
<keyword evidence="4" id="KW-0547">Nucleotide-binding</keyword>
<protein>
    <recommendedName>
        <fullName evidence="11 12">UvrABC system protein B</fullName>
    </recommendedName>
</protein>
<evidence type="ECO:0000256" key="5">
    <source>
        <dbReference type="ARBA" id="ARBA00022763"/>
    </source>
</evidence>
<dbReference type="GO" id="GO:0009380">
    <property type="term" value="C:excinuclease repair complex"/>
    <property type="evidence" value="ECO:0007669"/>
    <property type="project" value="InterPro"/>
</dbReference>
<dbReference type="InterPro" id="IPR027417">
    <property type="entry name" value="P-loop_NTPase"/>
</dbReference>
<dbReference type="InterPro" id="IPR036876">
    <property type="entry name" value="UVR_dom_sf"/>
</dbReference>
<gene>
    <name evidence="17" type="ORF">K668_01920</name>
</gene>
<dbReference type="NCBIfam" id="TIGR00631">
    <property type="entry name" value="uvrb"/>
    <property type="match status" value="1"/>
</dbReference>
<keyword evidence="7" id="KW-0067">ATP-binding</keyword>
<evidence type="ECO:0000259" key="15">
    <source>
        <dbReference type="PROSITE" id="PS51192"/>
    </source>
</evidence>
<dbReference type="Pfam" id="PF04851">
    <property type="entry name" value="ResIII"/>
    <property type="match status" value="1"/>
</dbReference>
<comment type="subunit">
    <text evidence="10 12">Forms a heterotetramer with UvrA during the search for lesions. Interacts with UvrC in an incision complex.</text>
</comment>
<dbReference type="GO" id="GO:0005524">
    <property type="term" value="F:ATP binding"/>
    <property type="evidence" value="ECO:0007669"/>
    <property type="project" value="UniProtKB-KW"/>
</dbReference>
<keyword evidence="12" id="KW-0742">SOS response</keyword>
<evidence type="ECO:0000256" key="2">
    <source>
        <dbReference type="ARBA" id="ARBA00008533"/>
    </source>
</evidence>
<dbReference type="GO" id="GO:0004518">
    <property type="term" value="F:nuclease activity"/>
    <property type="evidence" value="ECO:0007669"/>
    <property type="project" value="UniProtKB-KW"/>
</dbReference>
<dbReference type="RefSeq" id="WP_013954787.1">
    <property type="nucleotide sequence ID" value="NZ_CP005933.1"/>
</dbReference>
<organism evidence="17 18">
    <name type="scientific">Mycoplasmopsis bovis CQ-W70</name>
    <dbReference type="NCBI Taxonomy" id="1316930"/>
    <lineage>
        <taxon>Bacteria</taxon>
        <taxon>Bacillati</taxon>
        <taxon>Mycoplasmatota</taxon>
        <taxon>Mycoplasmoidales</taxon>
        <taxon>Metamycoplasmataceae</taxon>
        <taxon>Mycoplasmopsis</taxon>
    </lineage>
</organism>
<dbReference type="HOGENOM" id="CLU_009621_2_1_14"/>
<evidence type="ECO:0000259" key="14">
    <source>
        <dbReference type="PROSITE" id="PS50151"/>
    </source>
</evidence>
<evidence type="ECO:0000256" key="13">
    <source>
        <dbReference type="SAM" id="Coils"/>
    </source>
</evidence>
<dbReference type="Pfam" id="PF12344">
    <property type="entry name" value="UvrB"/>
    <property type="match status" value="1"/>
</dbReference>
<dbReference type="GO" id="GO:0009432">
    <property type="term" value="P:SOS response"/>
    <property type="evidence" value="ECO:0007669"/>
    <property type="project" value="UniProtKB-KW"/>
</dbReference>
<comment type="similarity">
    <text evidence="2 12">Belongs to the UvrB family.</text>
</comment>
<dbReference type="InterPro" id="IPR001650">
    <property type="entry name" value="Helicase_C-like"/>
</dbReference>
<dbReference type="PANTHER" id="PTHR24029">
    <property type="entry name" value="UVRABC SYSTEM PROTEIN B"/>
    <property type="match status" value="1"/>
</dbReference>
<dbReference type="SUPFAM" id="SSF46600">
    <property type="entry name" value="C-terminal UvrC-binding domain of UvrB"/>
    <property type="match status" value="1"/>
</dbReference>
<dbReference type="GO" id="GO:0003677">
    <property type="term" value="F:DNA binding"/>
    <property type="evidence" value="ECO:0007669"/>
    <property type="project" value="InterPro"/>
</dbReference>
<evidence type="ECO:0000256" key="11">
    <source>
        <dbReference type="ARBA" id="ARBA00029504"/>
    </source>
</evidence>
<dbReference type="SUPFAM" id="SSF52540">
    <property type="entry name" value="P-loop containing nucleoside triphosphate hydrolases"/>
    <property type="match status" value="2"/>
</dbReference>
<dbReference type="Gene3D" id="3.40.50.300">
    <property type="entry name" value="P-loop containing nucleotide triphosphate hydrolases"/>
    <property type="match status" value="3"/>
</dbReference>
<feature type="domain" description="Helicase ATP-binding" evidence="15">
    <location>
        <begin position="25"/>
        <end position="138"/>
    </location>
</feature>
<evidence type="ECO:0000256" key="3">
    <source>
        <dbReference type="ARBA" id="ARBA00022490"/>
    </source>
</evidence>
<evidence type="ECO:0000259" key="16">
    <source>
        <dbReference type="PROSITE" id="PS51194"/>
    </source>
</evidence>
<evidence type="ECO:0000313" key="18">
    <source>
        <dbReference type="Proteomes" id="UP000027182"/>
    </source>
</evidence>
<evidence type="ECO:0000256" key="1">
    <source>
        <dbReference type="ARBA" id="ARBA00004496"/>
    </source>
</evidence>
<evidence type="ECO:0000256" key="4">
    <source>
        <dbReference type="ARBA" id="ARBA00022741"/>
    </source>
</evidence>
<sequence length="669" mass="77619">MYSFKLHSTYAPAGDQPKAINELVEGIKNNVKEQVLQGVTGSGKTFTIANVINKFNRPVLVLSHNKTLASQLYSELKGFFPENKVEYFVSYFDYYRPEAYIPSSDSYIDKTSKRNAEIDSMRMSAVNSILSRNDTIVVASVSAIYGALNPYEYENNFMTIHKGQKISRNDFIRMLIKRNYFRNDANSELGSFAVKGDLVLIQPVYDNSFMIRVDFFGDEIESIKTLHPITKEVFQSYNEFLLFPGDAYTVNNDIIKQTVELAKIELDERIAYFEKNNRLLEAQRIKERVERDLDSLAEFGTCPGIENYSMYLDNRTFGQRPYTLLDYFHDKNPIVFIDESHMMIPQLRAMFKGDRSRKQTLVDYGFRLPSALDNRPLTFDEFETSFDFQKIYISATPDEYELDKTNGIVTTLFVRPTGLLNPLIDVRPAKGQIEDIYDELQKQKERCERTLILTTTKSLAEELTRFFMEKNEKIAYIHSEHKTFERNEILRKLRKGIYDCVVGINLLREGIDLPEVSLIMVLDADNESFFRSTRSLIQITGRAARNSNGRVIFYADSVSKSMQETMLQNSEIRQIQEQYNLKHNIIPKTIIKPIPEPIHNQKMADAISFYFKNSNSKNQDEKLSKDELIEKLRKQMEQAAKELDYERAMEIRDIIIELREGNISKSKES</sequence>
<keyword evidence="6 12" id="KW-0228">DNA excision</keyword>
<dbReference type="Gene3D" id="4.10.860.10">
    <property type="entry name" value="UVR domain"/>
    <property type="match status" value="1"/>
</dbReference>
<dbReference type="AlphaFoldDB" id="A0A059Y8K2"/>
<dbReference type="PROSITE" id="PS50151">
    <property type="entry name" value="UVR"/>
    <property type="match status" value="1"/>
</dbReference>
<dbReference type="PROSITE" id="PS51194">
    <property type="entry name" value="HELICASE_CTER"/>
    <property type="match status" value="1"/>
</dbReference>
<keyword evidence="9 12" id="KW-0234">DNA repair</keyword>
<dbReference type="InterPro" id="IPR014001">
    <property type="entry name" value="Helicase_ATP-bd"/>
</dbReference>
<keyword evidence="5 12" id="KW-0227">DNA damage</keyword>
<dbReference type="InterPro" id="IPR024759">
    <property type="entry name" value="UvrB_YAD/RRR_dom"/>
</dbReference>
<dbReference type="PATRIC" id="fig|1316930.3.peg.394"/>
<evidence type="ECO:0000256" key="12">
    <source>
        <dbReference type="RuleBase" id="RU003587"/>
    </source>
</evidence>
<accession>A0A059Y8K2</accession>
<comment type="subcellular location">
    <subcellularLocation>
        <location evidence="1 12">Cytoplasm</location>
    </subcellularLocation>
</comment>
<feature type="domain" description="UVR" evidence="14">
    <location>
        <begin position="626"/>
        <end position="661"/>
    </location>
</feature>
<dbReference type="SMART" id="SM00487">
    <property type="entry name" value="DEXDc"/>
    <property type="match status" value="1"/>
</dbReference>
<dbReference type="InterPro" id="IPR041471">
    <property type="entry name" value="UvrB_inter"/>
</dbReference>
<keyword evidence="8 12" id="KW-0267">Excision nuclease</keyword>
<dbReference type="NCBIfam" id="NF003673">
    <property type="entry name" value="PRK05298.1"/>
    <property type="match status" value="1"/>
</dbReference>